<organism evidence="1 2">
    <name type="scientific">Rhodopirellula islandica</name>
    <dbReference type="NCBI Taxonomy" id="595434"/>
    <lineage>
        <taxon>Bacteria</taxon>
        <taxon>Pseudomonadati</taxon>
        <taxon>Planctomycetota</taxon>
        <taxon>Planctomycetia</taxon>
        <taxon>Pirellulales</taxon>
        <taxon>Pirellulaceae</taxon>
        <taxon>Rhodopirellula</taxon>
    </lineage>
</organism>
<keyword evidence="2" id="KW-1185">Reference proteome</keyword>
<dbReference type="EMBL" id="LECT01000019">
    <property type="protein sequence ID" value="KLU05360.1"/>
    <property type="molecule type" value="Genomic_DNA"/>
</dbReference>
<evidence type="ECO:0000313" key="1">
    <source>
        <dbReference type="EMBL" id="KLU05360.1"/>
    </source>
</evidence>
<dbReference type="STRING" id="595434.RISK_002567"/>
<proteinExistence type="predicted"/>
<evidence type="ECO:0000313" key="2">
    <source>
        <dbReference type="Proteomes" id="UP000036367"/>
    </source>
</evidence>
<protein>
    <submittedName>
        <fullName evidence="1">Uncharacterized protein</fullName>
    </submittedName>
</protein>
<accession>A0A0J1BFM0</accession>
<comment type="caution">
    <text evidence="1">The sequence shown here is derived from an EMBL/GenBank/DDBJ whole genome shotgun (WGS) entry which is preliminary data.</text>
</comment>
<sequence>MRVPVEEDWREFVLSACVSSLEFGCRWLVIEFHGKLHGRVSS</sequence>
<reference evidence="1" key="1">
    <citation type="submission" date="2015-05" db="EMBL/GenBank/DDBJ databases">
        <title>Permanent draft genome of Rhodopirellula islandicus K833.</title>
        <authorList>
            <person name="Kizina J."/>
            <person name="Richter M."/>
            <person name="Glockner F.O."/>
            <person name="Harder J."/>
        </authorList>
    </citation>
    <scope>NUCLEOTIDE SEQUENCE [LARGE SCALE GENOMIC DNA]</scope>
    <source>
        <strain evidence="1">K833</strain>
    </source>
</reference>
<gene>
    <name evidence="1" type="ORF">RISK_002567</name>
</gene>
<name>A0A0J1BFM0_RHOIS</name>
<dbReference type="AlphaFoldDB" id="A0A0J1BFM0"/>
<dbReference type="Proteomes" id="UP000036367">
    <property type="component" value="Unassembled WGS sequence"/>
</dbReference>